<dbReference type="InterPro" id="IPR023753">
    <property type="entry name" value="FAD/NAD-binding_dom"/>
</dbReference>
<evidence type="ECO:0000256" key="3">
    <source>
        <dbReference type="ARBA" id="ARBA00023002"/>
    </source>
</evidence>
<organism evidence="7">
    <name type="scientific">marine sediment metagenome</name>
    <dbReference type="NCBI Taxonomy" id="412755"/>
    <lineage>
        <taxon>unclassified sequences</taxon>
        <taxon>metagenomes</taxon>
        <taxon>ecological metagenomes</taxon>
    </lineage>
</organism>
<keyword evidence="5" id="KW-0676">Redox-active center</keyword>
<evidence type="ECO:0000256" key="4">
    <source>
        <dbReference type="ARBA" id="ARBA00023157"/>
    </source>
</evidence>
<dbReference type="SUPFAM" id="SSF51905">
    <property type="entry name" value="FAD/NAD(P)-binding domain"/>
    <property type="match status" value="1"/>
</dbReference>
<name>X0UW03_9ZZZZ</name>
<reference evidence="7" key="1">
    <citation type="journal article" date="2014" name="Front. Microbiol.">
        <title>High frequency of phylogenetically diverse reductive dehalogenase-homologous genes in deep subseafloor sedimentary metagenomes.</title>
        <authorList>
            <person name="Kawai M."/>
            <person name="Futagami T."/>
            <person name="Toyoda A."/>
            <person name="Takaki Y."/>
            <person name="Nishi S."/>
            <person name="Hori S."/>
            <person name="Arai W."/>
            <person name="Tsubouchi T."/>
            <person name="Morono Y."/>
            <person name="Uchiyama I."/>
            <person name="Ito T."/>
            <person name="Fujiyama A."/>
            <person name="Inagaki F."/>
            <person name="Takami H."/>
        </authorList>
    </citation>
    <scope>NUCLEOTIDE SEQUENCE</scope>
    <source>
        <strain evidence="7">Expedition CK06-06</strain>
    </source>
</reference>
<dbReference type="InterPro" id="IPR036188">
    <property type="entry name" value="FAD/NAD-bd_sf"/>
</dbReference>
<dbReference type="PRINTS" id="PR00368">
    <property type="entry name" value="FADPNR"/>
</dbReference>
<sequence length="268" mass="28487">GGGPAGMTAAVYAARKRIDALLLSKDIGGQVLTTTGVENYMGYQYIEGLELMQKFEEQVKQFPLEQKIGQGVAGLSQLDAGFEVTIDNGESHQAKAVIVATGKRPRPLNVPGEQQLRGRGVTYCAICDGPLFTGQKVAVIGGGNSALEAADDMVKIAQYVYLVSLTPLTGDQILIDRVKDVSNLTTFLEHEVVAIEGESRVEAIAIRDLKSGEEKRLEVGGIFIEIGLIPNSELARGIARLNELGEIEVNCATETGVPGLFAAGDVTN</sequence>
<dbReference type="AlphaFoldDB" id="X0UW03"/>
<dbReference type="Pfam" id="PF07992">
    <property type="entry name" value="Pyr_redox_2"/>
    <property type="match status" value="1"/>
</dbReference>
<dbReference type="Gene3D" id="3.50.50.60">
    <property type="entry name" value="FAD/NAD(P)-binding domain"/>
    <property type="match status" value="2"/>
</dbReference>
<evidence type="ECO:0000256" key="5">
    <source>
        <dbReference type="ARBA" id="ARBA00023284"/>
    </source>
</evidence>
<evidence type="ECO:0000256" key="2">
    <source>
        <dbReference type="ARBA" id="ARBA00022827"/>
    </source>
</evidence>
<dbReference type="PROSITE" id="PS00573">
    <property type="entry name" value="PYRIDINE_REDOX_2"/>
    <property type="match status" value="1"/>
</dbReference>
<evidence type="ECO:0000313" key="7">
    <source>
        <dbReference type="EMBL" id="GAG03382.1"/>
    </source>
</evidence>
<protein>
    <recommendedName>
        <fullName evidence="6">FAD/NAD(P)-binding domain-containing protein</fullName>
    </recommendedName>
</protein>
<proteinExistence type="predicted"/>
<feature type="non-terminal residue" evidence="7">
    <location>
        <position position="1"/>
    </location>
</feature>
<keyword evidence="3" id="KW-0560">Oxidoreductase</keyword>
<evidence type="ECO:0000256" key="1">
    <source>
        <dbReference type="ARBA" id="ARBA00022630"/>
    </source>
</evidence>
<accession>X0UW03</accession>
<dbReference type="InterPro" id="IPR050097">
    <property type="entry name" value="Ferredoxin-NADP_redctase_2"/>
</dbReference>
<gene>
    <name evidence="7" type="ORF">S01H1_38229</name>
</gene>
<evidence type="ECO:0000259" key="6">
    <source>
        <dbReference type="Pfam" id="PF07992"/>
    </source>
</evidence>
<feature type="non-terminal residue" evidence="7">
    <location>
        <position position="268"/>
    </location>
</feature>
<dbReference type="PANTHER" id="PTHR48105">
    <property type="entry name" value="THIOREDOXIN REDUCTASE 1-RELATED-RELATED"/>
    <property type="match status" value="1"/>
</dbReference>
<dbReference type="PRINTS" id="PR00469">
    <property type="entry name" value="PNDRDTASEII"/>
</dbReference>
<keyword evidence="1" id="KW-0285">Flavoprotein</keyword>
<dbReference type="GO" id="GO:0016668">
    <property type="term" value="F:oxidoreductase activity, acting on a sulfur group of donors, NAD(P) as acceptor"/>
    <property type="evidence" value="ECO:0007669"/>
    <property type="project" value="UniProtKB-ARBA"/>
</dbReference>
<dbReference type="InterPro" id="IPR008255">
    <property type="entry name" value="Pyr_nucl-diS_OxRdtase_2_AS"/>
</dbReference>
<dbReference type="EMBL" id="BARS01024051">
    <property type="protein sequence ID" value="GAG03382.1"/>
    <property type="molecule type" value="Genomic_DNA"/>
</dbReference>
<keyword evidence="4" id="KW-1015">Disulfide bond</keyword>
<keyword evidence="2" id="KW-0274">FAD</keyword>
<feature type="domain" description="FAD/NAD(P)-binding" evidence="6">
    <location>
        <begin position="1"/>
        <end position="267"/>
    </location>
</feature>
<comment type="caution">
    <text evidence="7">The sequence shown here is derived from an EMBL/GenBank/DDBJ whole genome shotgun (WGS) entry which is preliminary data.</text>
</comment>